<keyword evidence="11" id="KW-0809">Transit peptide</keyword>
<keyword evidence="13" id="KW-0408">Iron</keyword>
<dbReference type="SMR" id="A0A3B6ARQ2"/>
<proteinExistence type="inferred from homology"/>
<dbReference type="GO" id="GO:0045300">
    <property type="term" value="F:stearoyl-[ACP] desaturase activity"/>
    <property type="evidence" value="ECO:0000318"/>
    <property type="project" value="GO_Central"/>
</dbReference>
<evidence type="ECO:0000256" key="5">
    <source>
        <dbReference type="ARBA" id="ARBA00011738"/>
    </source>
</evidence>
<evidence type="ECO:0000256" key="15">
    <source>
        <dbReference type="ARBA" id="ARBA00023160"/>
    </source>
</evidence>
<dbReference type="InterPro" id="IPR009078">
    <property type="entry name" value="Ferritin-like_SF"/>
</dbReference>
<gene>
    <name evidence="17" type="primary">LOC123187278</name>
</gene>
<dbReference type="Gramene" id="TraesPARA_EIv1.0_0448430.1">
    <property type="protein sequence ID" value="TraesPARA_EIv1.0_0448430.1.CDS"/>
    <property type="gene ID" value="TraesPARA_EIv1.0_0448430"/>
</dbReference>
<evidence type="ECO:0000256" key="14">
    <source>
        <dbReference type="ARBA" id="ARBA00023098"/>
    </source>
</evidence>
<keyword evidence="10" id="KW-0276">Fatty acid metabolism</keyword>
<evidence type="ECO:0000313" key="17">
    <source>
        <dbReference type="EnsemblPlants" id="TraesCS2A02G075400.1"/>
    </source>
</evidence>
<dbReference type="InterPro" id="IPR005067">
    <property type="entry name" value="Fatty_acid_desaturase-2"/>
</dbReference>
<dbReference type="Gramene" id="TraesSYM2A03G00606980.1">
    <property type="protein sequence ID" value="TraesSYM2A03G00606980.1"/>
    <property type="gene ID" value="TraesSYM2A03G00606980"/>
</dbReference>
<dbReference type="STRING" id="4565.A0A3B6ARQ2"/>
<dbReference type="Gramene" id="TraesCS2A03G0146700.1">
    <property type="protein sequence ID" value="TraesCS2A03G0146700.1.CDS"/>
    <property type="gene ID" value="TraesCS2A03G0146700"/>
</dbReference>
<dbReference type="Proteomes" id="UP000019116">
    <property type="component" value="Chromosome 2A"/>
</dbReference>
<comment type="subcellular location">
    <subcellularLocation>
        <location evidence="2">Plastid</location>
        <location evidence="2">Chloroplast</location>
    </subcellularLocation>
</comment>
<dbReference type="Gramene" id="TraesNOR2A03G00608670.1">
    <property type="protein sequence ID" value="TraesNOR2A03G00608670.1"/>
    <property type="gene ID" value="TraesNOR2A03G00608670"/>
</dbReference>
<dbReference type="Gramene" id="TraesLDM2A03G00602850.1">
    <property type="protein sequence ID" value="TraesLDM2A03G00602850.1"/>
    <property type="gene ID" value="TraesLDM2A03G00602850"/>
</dbReference>
<comment type="cofactor">
    <cofactor evidence="1">
        <name>Fe(2+)</name>
        <dbReference type="ChEBI" id="CHEBI:29033"/>
    </cofactor>
</comment>
<reference evidence="17" key="1">
    <citation type="submission" date="2018-08" db="EMBL/GenBank/DDBJ databases">
        <authorList>
            <person name="Rossello M."/>
        </authorList>
    </citation>
    <scope>NUCLEOTIDE SEQUENCE [LARGE SCALE GENOMIC DNA]</scope>
    <source>
        <strain evidence="17">cv. Chinese Spring</strain>
    </source>
</reference>
<keyword evidence="7" id="KW-0150">Chloroplast</keyword>
<comment type="subunit">
    <text evidence="5">Homodimer.</text>
</comment>
<dbReference type="Gramene" id="TraesJUL2A03G00604090.1">
    <property type="protein sequence ID" value="TraesJUL2A03G00604090.1"/>
    <property type="gene ID" value="TraesJUL2A03G00604090"/>
</dbReference>
<evidence type="ECO:0000256" key="12">
    <source>
        <dbReference type="ARBA" id="ARBA00023002"/>
    </source>
</evidence>
<dbReference type="Gramene" id="TraesCAD_scaffold_030816_01G000100.1">
    <property type="protein sequence ID" value="TraesCAD_scaffold_030816_01G000100.1"/>
    <property type="gene ID" value="TraesCAD_scaffold_030816_01G000100"/>
</dbReference>
<keyword evidence="14" id="KW-0443">Lipid metabolism</keyword>
<dbReference type="CDD" id="cd01050">
    <property type="entry name" value="Acyl_ACP_Desat"/>
    <property type="match status" value="1"/>
</dbReference>
<evidence type="ECO:0000256" key="2">
    <source>
        <dbReference type="ARBA" id="ARBA00004229"/>
    </source>
</evidence>
<evidence type="ECO:0000256" key="9">
    <source>
        <dbReference type="ARBA" id="ARBA00022723"/>
    </source>
</evidence>
<dbReference type="Gramene" id="TraesCLE_scaffold_027806_01G000400.1">
    <property type="protein sequence ID" value="TraesCLE_scaffold_027806_01G000400.1"/>
    <property type="gene ID" value="TraesCLE_scaffold_027806_01G000400"/>
</dbReference>
<dbReference type="Gene3D" id="1.10.620.20">
    <property type="entry name" value="Ribonucleotide Reductase, subunit A"/>
    <property type="match status" value="1"/>
</dbReference>
<evidence type="ECO:0000256" key="8">
    <source>
        <dbReference type="ARBA" id="ARBA00022640"/>
    </source>
</evidence>
<dbReference type="GO" id="GO:0006631">
    <property type="term" value="P:fatty acid metabolic process"/>
    <property type="evidence" value="ECO:0000318"/>
    <property type="project" value="GO_Central"/>
</dbReference>
<evidence type="ECO:0000256" key="10">
    <source>
        <dbReference type="ARBA" id="ARBA00022832"/>
    </source>
</evidence>
<dbReference type="PANTHER" id="PTHR31155:SF23">
    <property type="entry name" value="GENOME ASSEMBLY, CHROMOSOME: II"/>
    <property type="match status" value="1"/>
</dbReference>
<keyword evidence="8" id="KW-0934">Plastid</keyword>
<dbReference type="RefSeq" id="XP_044455026.1">
    <property type="nucleotide sequence ID" value="XM_044599091.1"/>
</dbReference>
<feature type="region of interest" description="Disordered" evidence="16">
    <location>
        <begin position="70"/>
        <end position="100"/>
    </location>
</feature>
<dbReference type="Gramene" id="TraesJAG2A03G00600320.1">
    <property type="protein sequence ID" value="TraesJAG2A03G00600320.1"/>
    <property type="gene ID" value="TraesJAG2A03G00600320"/>
</dbReference>
<keyword evidence="6" id="KW-0444">Lipid biosynthesis</keyword>
<keyword evidence="18" id="KW-1185">Reference proteome</keyword>
<evidence type="ECO:0008006" key="19">
    <source>
        <dbReference type="Google" id="ProtNLM"/>
    </source>
</evidence>
<dbReference type="Gramene" id="TraesCS2A02G075400.1">
    <property type="protein sequence ID" value="TraesCS2A02G075400.1"/>
    <property type="gene ID" value="TraesCS2A02G075400"/>
</dbReference>
<dbReference type="OMA" id="KPVNITM"/>
<accession>A0A3B6ARQ2</accession>
<dbReference type="Gramene" id="TraesSTA2A03G00599500.1">
    <property type="protein sequence ID" value="TraesSTA2A03G00599500.1"/>
    <property type="gene ID" value="TraesSTA2A03G00599500"/>
</dbReference>
<dbReference type="FunFam" id="1.10.620.20:FF:000002">
    <property type="entry name" value="Stearoyl-[acyl-carrier-protein] 9-desaturase, chloroplastic"/>
    <property type="match status" value="1"/>
</dbReference>
<dbReference type="Gramene" id="TraesMAC2A03G00599530.1">
    <property type="protein sequence ID" value="TraesMAC2A03G00599530.1"/>
    <property type="gene ID" value="TraesMAC2A03G00599530"/>
</dbReference>
<evidence type="ECO:0000256" key="13">
    <source>
        <dbReference type="ARBA" id="ARBA00023004"/>
    </source>
</evidence>
<dbReference type="Pfam" id="PF03405">
    <property type="entry name" value="FA_desaturase_2"/>
    <property type="match status" value="1"/>
</dbReference>
<evidence type="ECO:0000313" key="18">
    <source>
        <dbReference type="Proteomes" id="UP000019116"/>
    </source>
</evidence>
<evidence type="ECO:0000256" key="3">
    <source>
        <dbReference type="ARBA" id="ARBA00004872"/>
    </source>
</evidence>
<keyword evidence="15" id="KW-0275">Fatty acid biosynthesis</keyword>
<keyword evidence="12" id="KW-0560">Oxidoreductase</keyword>
<comment type="similarity">
    <text evidence="4">Belongs to the fatty acid desaturase type 2 family.</text>
</comment>
<name>A0A3B6ARQ2_WHEAT</name>
<dbReference type="SUPFAM" id="SSF47240">
    <property type="entry name" value="Ferritin-like"/>
    <property type="match status" value="1"/>
</dbReference>
<protein>
    <recommendedName>
        <fullName evidence="19">Acyl-[acyl-carrier-protein] desaturase</fullName>
    </recommendedName>
</protein>
<dbReference type="PANTHER" id="PTHR31155">
    <property type="entry name" value="ACYL- ACYL-CARRIER-PROTEIN DESATURASE-RELATED"/>
    <property type="match status" value="1"/>
</dbReference>
<comment type="pathway">
    <text evidence="3">Lipid metabolism; fatty acid metabolism.</text>
</comment>
<keyword evidence="9" id="KW-0479">Metal-binding</keyword>
<dbReference type="AlphaFoldDB" id="A0A3B6ARQ2"/>
<dbReference type="Gramene" id="TraesKAR2A01G0030580.1">
    <property type="protein sequence ID" value="cds.TraesKAR2A01G0030580.1"/>
    <property type="gene ID" value="TraesKAR2A01G0030580"/>
</dbReference>
<dbReference type="EnsemblPlants" id="TraesCS2A02G075400.1">
    <property type="protein sequence ID" value="TraesCS2A02G075400.1"/>
    <property type="gene ID" value="TraesCS2A02G075400"/>
</dbReference>
<dbReference type="Gramene" id="TraesLAC2A03G00604880.1">
    <property type="protein sequence ID" value="TraesLAC2A03G00604880.1"/>
    <property type="gene ID" value="TraesLAC2A03G00604880"/>
</dbReference>
<evidence type="ECO:0000256" key="7">
    <source>
        <dbReference type="ARBA" id="ARBA00022528"/>
    </source>
</evidence>
<dbReference type="InterPro" id="IPR012348">
    <property type="entry name" value="RNR-like"/>
</dbReference>
<dbReference type="GO" id="GO:0006633">
    <property type="term" value="P:fatty acid biosynthetic process"/>
    <property type="evidence" value="ECO:0007669"/>
    <property type="project" value="UniProtKB-KW"/>
</dbReference>
<evidence type="ECO:0000256" key="6">
    <source>
        <dbReference type="ARBA" id="ARBA00022516"/>
    </source>
</evidence>
<evidence type="ECO:0000256" key="1">
    <source>
        <dbReference type="ARBA" id="ARBA00001954"/>
    </source>
</evidence>
<dbReference type="UniPathway" id="UPA00199"/>
<dbReference type="Gramene" id="TraesROB_scaffold_071858_01G000100.1">
    <property type="protein sequence ID" value="TraesROB_scaffold_071858_01G000100.1"/>
    <property type="gene ID" value="TraesROB_scaffold_071858_01G000100"/>
</dbReference>
<sequence length="456" mass="50477">MATSWLLRHPCPLARPWTRTRNDIGLHVTSITYCYWRCTKASGGGRIMADMSMHTTSCKAEPALLPQGDAAELAGGADPPPRASKRSARTGRAATVAARHDEEGTDDEWLMYLEPAKLEVFDHLEPWAEANVVPLLKPAQVAWQPTDLLPDLASLGADGFHAACSDISARAAGLPDAHLVCLVGNMVTEEALPTYQSIPNRFEAVRDLTGSSGTAWARWIRGWSAEENRHGDVLNRYLFLSGRVDMRQVERTIHNLIQSGMVMNAARSPYHGFIYVAFQERATSISHGNTARHAKEHGDLVLARICGAIAADEKRHELAYTRIVGKLFEIDPDGAVRALAYMMRRRIVMPASLMTDGRDGDLFAHYAAVAQQTGIYTASDYRSILEHLMKQWGVEELAAAELSDDGRRAREYVCALPHKIRRLEEKAHERSGQKAQPATSAPFSWIFDKPLNKSMG</sequence>
<dbReference type="GeneID" id="123187278"/>
<dbReference type="GO" id="GO:0009507">
    <property type="term" value="C:chloroplast"/>
    <property type="evidence" value="ECO:0007669"/>
    <property type="project" value="UniProtKB-SubCell"/>
</dbReference>
<organism evidence="17">
    <name type="scientific">Triticum aestivum</name>
    <name type="common">Wheat</name>
    <dbReference type="NCBI Taxonomy" id="4565"/>
    <lineage>
        <taxon>Eukaryota</taxon>
        <taxon>Viridiplantae</taxon>
        <taxon>Streptophyta</taxon>
        <taxon>Embryophyta</taxon>
        <taxon>Tracheophyta</taxon>
        <taxon>Spermatophyta</taxon>
        <taxon>Magnoliopsida</taxon>
        <taxon>Liliopsida</taxon>
        <taxon>Poales</taxon>
        <taxon>Poaceae</taxon>
        <taxon>BOP clade</taxon>
        <taxon>Pooideae</taxon>
        <taxon>Triticodae</taxon>
        <taxon>Triticeae</taxon>
        <taxon>Triticinae</taxon>
        <taxon>Triticum</taxon>
    </lineage>
</organism>
<evidence type="ECO:0000256" key="11">
    <source>
        <dbReference type="ARBA" id="ARBA00022946"/>
    </source>
</evidence>
<evidence type="ECO:0000256" key="4">
    <source>
        <dbReference type="ARBA" id="ARBA00008749"/>
    </source>
</evidence>
<reference evidence="17" key="2">
    <citation type="submission" date="2018-10" db="UniProtKB">
        <authorList>
            <consortium name="EnsemblPlants"/>
        </authorList>
    </citation>
    <scope>IDENTIFICATION</scope>
</reference>
<dbReference type="OrthoDB" id="697335at2759"/>
<evidence type="ECO:0000256" key="16">
    <source>
        <dbReference type="SAM" id="MobiDB-lite"/>
    </source>
</evidence>
<dbReference type="GO" id="GO:0046872">
    <property type="term" value="F:metal ion binding"/>
    <property type="evidence" value="ECO:0007669"/>
    <property type="project" value="UniProtKB-KW"/>
</dbReference>
<dbReference type="Gramene" id="TraesWEE_scaffold_086598_01G000100.1">
    <property type="protein sequence ID" value="TraesWEE_scaffold_086598_01G000100.1"/>
    <property type="gene ID" value="TraesWEE_scaffold_086598_01G000100"/>
</dbReference>